<evidence type="ECO:0000256" key="1">
    <source>
        <dbReference type="ARBA" id="ARBA00004141"/>
    </source>
</evidence>
<feature type="transmembrane region" description="Helical" evidence="5">
    <location>
        <begin position="661"/>
        <end position="683"/>
    </location>
</feature>
<feature type="transmembrane region" description="Helical" evidence="5">
    <location>
        <begin position="741"/>
        <end position="764"/>
    </location>
</feature>
<proteinExistence type="predicted"/>
<feature type="transmembrane region" description="Helical" evidence="5">
    <location>
        <begin position="347"/>
        <end position="375"/>
    </location>
</feature>
<reference evidence="8" key="1">
    <citation type="submission" date="2016-03" db="EMBL/GenBank/DDBJ databases">
        <authorList>
            <person name="Devillers H."/>
        </authorList>
    </citation>
    <scope>NUCLEOTIDE SEQUENCE [LARGE SCALE GENOMIC DNA]</scope>
</reference>
<dbReference type="EMBL" id="LT598468">
    <property type="protein sequence ID" value="SCV04580.1"/>
    <property type="molecule type" value="Genomic_DNA"/>
</dbReference>
<keyword evidence="2 5" id="KW-0812">Transmembrane</keyword>
<organism evidence="7 8">
    <name type="scientific">Lachancea mirantina</name>
    <dbReference type="NCBI Taxonomy" id="1230905"/>
    <lineage>
        <taxon>Eukaryota</taxon>
        <taxon>Fungi</taxon>
        <taxon>Dikarya</taxon>
        <taxon>Ascomycota</taxon>
        <taxon>Saccharomycotina</taxon>
        <taxon>Saccharomycetes</taxon>
        <taxon>Saccharomycetales</taxon>
        <taxon>Saccharomycetaceae</taxon>
        <taxon>Lachancea</taxon>
    </lineage>
</organism>
<comment type="subcellular location">
    <subcellularLocation>
        <location evidence="1">Membrane</location>
        <topology evidence="1">Multi-pass membrane protein</topology>
    </subcellularLocation>
</comment>
<feature type="transmembrane region" description="Helical" evidence="5">
    <location>
        <begin position="776"/>
        <end position="796"/>
    </location>
</feature>
<dbReference type="PANTHER" id="PTHR43341:SF46">
    <property type="entry name" value="SPS-SENSOR COMPONENT SSY1"/>
    <property type="match status" value="1"/>
</dbReference>
<feature type="transmembrane region" description="Helical" evidence="5">
    <location>
        <begin position="532"/>
        <end position="551"/>
    </location>
</feature>
<evidence type="ECO:0000313" key="8">
    <source>
        <dbReference type="Proteomes" id="UP000191024"/>
    </source>
</evidence>
<feature type="transmembrane region" description="Helical" evidence="5">
    <location>
        <begin position="695"/>
        <end position="720"/>
    </location>
</feature>
<evidence type="ECO:0000256" key="5">
    <source>
        <dbReference type="SAM" id="Phobius"/>
    </source>
</evidence>
<evidence type="ECO:0000256" key="3">
    <source>
        <dbReference type="ARBA" id="ARBA00022989"/>
    </source>
</evidence>
<dbReference type="GO" id="GO:0016020">
    <property type="term" value="C:membrane"/>
    <property type="evidence" value="ECO:0007669"/>
    <property type="project" value="UniProtKB-SubCell"/>
</dbReference>
<protein>
    <submittedName>
        <fullName evidence="7">LAMI_0H17282g1_1</fullName>
    </submittedName>
</protein>
<keyword evidence="8" id="KW-1185">Reference proteome</keyword>
<feature type="transmembrane region" description="Helical" evidence="5">
    <location>
        <begin position="303"/>
        <end position="326"/>
    </location>
</feature>
<evidence type="ECO:0000256" key="2">
    <source>
        <dbReference type="ARBA" id="ARBA00022692"/>
    </source>
</evidence>
<dbReference type="OrthoDB" id="3900342at2759"/>
<accession>A0A1G4KJ36</accession>
<dbReference type="Pfam" id="PF00324">
    <property type="entry name" value="AA_permease"/>
    <property type="match status" value="1"/>
</dbReference>
<feature type="transmembrane region" description="Helical" evidence="5">
    <location>
        <begin position="271"/>
        <end position="291"/>
    </location>
</feature>
<dbReference type="InterPro" id="IPR004841">
    <property type="entry name" value="AA-permease/SLC12A_dom"/>
</dbReference>
<evidence type="ECO:0000256" key="4">
    <source>
        <dbReference type="ARBA" id="ARBA00023136"/>
    </source>
</evidence>
<name>A0A1G4KJ36_9SACH</name>
<dbReference type="Proteomes" id="UP000191024">
    <property type="component" value="Chromosome H"/>
</dbReference>
<feature type="transmembrane region" description="Helical" evidence="5">
    <location>
        <begin position="621"/>
        <end position="640"/>
    </location>
</feature>
<dbReference type="AlphaFoldDB" id="A0A1G4KJ36"/>
<sequence>MTNTKKQTELFPDSFNLNISSNYEEKSSNNESKISESTESSANTRVIKSILQEECDVSILAFKRKLRENRFYMTQKSDEILARNKHSKDNHNDLSDFELYNLKVQREDEFREKLKKILEEPSDQALKVLELGALGTEYTAGDENITTNRKSWVGPKNLQSLLSKVRGQKFQNVLAEELGPSPNAEYSEADSAENHTQIIDLENGNWIIEAGADILRRSIDRVLEGQDLSPSELESKGQDGKNIKWHDLRRISEFLCRDQDRKDRIFVQRKLKVRHLQMIATGATLGVGLFLNSGKALSISGPLGSLIGFCICGSIVLATMLSFTEISTLLPLSSGFSGLASRFVEDAFGFALGWSYWFSFILALPSQIVASVYMLSYFENLTMSRQVTAGFVTLFLAIAILSNLIDVRIFAEISYACTFCKVVITGVMILVMIILNVGVGRTQHAPIGFRFWDSSKSPEGLTYGAFRPTFDLRDMGTGSLDGIEGPKGRFLAVIVVVLISSFSFSGVELAFVASVEAINPRKTLPSATKRTFITIVFLYISSILMIGMNVYSGDGRLLRYYTTASADRASGIVLESLNTSWQIDGACGGGRVVSTNDFTNGNQSPWVLALQSFGLCTFSSVFNGILVFFGVSAGLSSLYASSRTLYSMSIQEKAPKVFQRCTHQGVPVLAVLFSGAFGTLAYLAVDKTALTAFQALANISSATISIIWIGLNTSFLRFFYALRRRPTIISRDDSTYPYKSPFQPFLACYGLVGSLMIVILMGFINFLNGFWSTKMFFSSYGGLMFFGLCYIGYKLFRTSKLQKLEQLDLDSGRREIDRTIWKEHTEYSGSLKERLSKFVTWMF</sequence>
<dbReference type="GO" id="GO:0015171">
    <property type="term" value="F:amino acid transmembrane transporter activity"/>
    <property type="evidence" value="ECO:0007669"/>
    <property type="project" value="TreeGrafter"/>
</dbReference>
<dbReference type="Gene3D" id="1.20.1740.10">
    <property type="entry name" value="Amino acid/polyamine transporter I"/>
    <property type="match status" value="1"/>
</dbReference>
<keyword evidence="4 5" id="KW-0472">Membrane</keyword>
<feature type="transmembrane region" description="Helical" evidence="5">
    <location>
        <begin position="387"/>
        <end position="407"/>
    </location>
</feature>
<feature type="transmembrane region" description="Helical" evidence="5">
    <location>
        <begin position="419"/>
        <end position="439"/>
    </location>
</feature>
<gene>
    <name evidence="7" type="ORF">LAMI_0H17282G</name>
</gene>
<feature type="domain" description="Amino acid permease/ SLC12A" evidence="6">
    <location>
        <begin position="275"/>
        <end position="804"/>
    </location>
</feature>
<evidence type="ECO:0000313" key="7">
    <source>
        <dbReference type="EMBL" id="SCV04580.1"/>
    </source>
</evidence>
<dbReference type="PANTHER" id="PTHR43341">
    <property type="entry name" value="AMINO ACID PERMEASE"/>
    <property type="match status" value="1"/>
</dbReference>
<evidence type="ECO:0000259" key="6">
    <source>
        <dbReference type="Pfam" id="PF00324"/>
    </source>
</evidence>
<dbReference type="InterPro" id="IPR050524">
    <property type="entry name" value="APC_YAT"/>
</dbReference>
<keyword evidence="3 5" id="KW-1133">Transmembrane helix</keyword>
<feature type="transmembrane region" description="Helical" evidence="5">
    <location>
        <begin position="490"/>
        <end position="511"/>
    </location>
</feature>